<evidence type="ECO:0008006" key="5">
    <source>
        <dbReference type="Google" id="ProtNLM"/>
    </source>
</evidence>
<reference evidence="3 4" key="1">
    <citation type="journal article" date="2006" name="Nature">
        <title>Global trends of whole-genome duplications revealed by the ciliate Paramecium tetraurelia.</title>
        <authorList>
            <consortium name="Genoscope"/>
            <person name="Aury J.-M."/>
            <person name="Jaillon O."/>
            <person name="Duret L."/>
            <person name="Noel B."/>
            <person name="Jubin C."/>
            <person name="Porcel B.M."/>
            <person name="Segurens B."/>
            <person name="Daubin V."/>
            <person name="Anthouard V."/>
            <person name="Aiach N."/>
            <person name="Arnaiz O."/>
            <person name="Billaut A."/>
            <person name="Beisson J."/>
            <person name="Blanc I."/>
            <person name="Bouhouche K."/>
            <person name="Camara F."/>
            <person name="Duharcourt S."/>
            <person name="Guigo R."/>
            <person name="Gogendeau D."/>
            <person name="Katinka M."/>
            <person name="Keller A.-M."/>
            <person name="Kissmehl R."/>
            <person name="Klotz C."/>
            <person name="Koll F."/>
            <person name="Le Moue A."/>
            <person name="Lepere C."/>
            <person name="Malinsky S."/>
            <person name="Nowacki M."/>
            <person name="Nowak J.K."/>
            <person name="Plattner H."/>
            <person name="Poulain J."/>
            <person name="Ruiz F."/>
            <person name="Serrano V."/>
            <person name="Zagulski M."/>
            <person name="Dessen P."/>
            <person name="Betermier M."/>
            <person name="Weissenbach J."/>
            <person name="Scarpelli C."/>
            <person name="Schachter V."/>
            <person name="Sperling L."/>
            <person name="Meyer E."/>
            <person name="Cohen J."/>
            <person name="Wincker P."/>
        </authorList>
    </citation>
    <scope>NUCLEOTIDE SEQUENCE [LARGE SCALE GENOMIC DNA]</scope>
    <source>
        <strain evidence="3 4">Stock d4-2</strain>
    </source>
</reference>
<dbReference type="Proteomes" id="UP000000600">
    <property type="component" value="Unassembled WGS sequence"/>
</dbReference>
<dbReference type="eggNOG" id="ENOG502SZNP">
    <property type="taxonomic scope" value="Eukaryota"/>
</dbReference>
<feature type="transmembrane region" description="Helical" evidence="2">
    <location>
        <begin position="6"/>
        <end position="25"/>
    </location>
</feature>
<evidence type="ECO:0000313" key="4">
    <source>
        <dbReference type="Proteomes" id="UP000000600"/>
    </source>
</evidence>
<keyword evidence="4" id="KW-1185">Reference proteome</keyword>
<dbReference type="EMBL" id="CT868041">
    <property type="protein sequence ID" value="CAK65802.1"/>
    <property type="molecule type" value="Genomic_DNA"/>
</dbReference>
<evidence type="ECO:0000313" key="3">
    <source>
        <dbReference type="EMBL" id="CAK65802.1"/>
    </source>
</evidence>
<dbReference type="HOGENOM" id="CLU_1528079_0_0_1"/>
<accession>A0C4T5</accession>
<dbReference type="AlphaFoldDB" id="A0C4T5"/>
<feature type="transmembrane region" description="Helical" evidence="2">
    <location>
        <begin position="126"/>
        <end position="147"/>
    </location>
</feature>
<protein>
    <recommendedName>
        <fullName evidence="5">DoxX family protein</fullName>
    </recommendedName>
</protein>
<keyword evidence="2" id="KW-0812">Transmembrane</keyword>
<dbReference type="OMA" id="ILNQAWA"/>
<evidence type="ECO:0000256" key="1">
    <source>
        <dbReference type="SAM" id="MobiDB-lite"/>
    </source>
</evidence>
<dbReference type="GeneID" id="5018984"/>
<organism evidence="3 4">
    <name type="scientific">Paramecium tetraurelia</name>
    <dbReference type="NCBI Taxonomy" id="5888"/>
    <lineage>
        <taxon>Eukaryota</taxon>
        <taxon>Sar</taxon>
        <taxon>Alveolata</taxon>
        <taxon>Ciliophora</taxon>
        <taxon>Intramacronucleata</taxon>
        <taxon>Oligohymenophorea</taxon>
        <taxon>Peniculida</taxon>
        <taxon>Parameciidae</taxon>
        <taxon>Paramecium</taxon>
    </lineage>
</organism>
<evidence type="ECO:0000256" key="2">
    <source>
        <dbReference type="SAM" id="Phobius"/>
    </source>
</evidence>
<proteinExistence type="predicted"/>
<dbReference type="RefSeq" id="XP_001433199.1">
    <property type="nucleotide sequence ID" value="XM_001433162.2"/>
</dbReference>
<sequence length="176" mass="18845">MSCCSLIGRVLLVIIFIGAGVDKFLQPHGSVGLLNARYPAFYKTLETSAKQFNVPLPVQISPTQIKQISQEIVYGVGGAEIILALFVILNQRWAGKLLSFLTLSFVAVIHNPFIHGTTQDEKLTESIQGLWTLGIAGALLIIGASSAQTCAATSQTKAEKPKQTAPAAPTKKAKRN</sequence>
<feature type="transmembrane region" description="Helical" evidence="2">
    <location>
        <begin position="72"/>
        <end position="91"/>
    </location>
</feature>
<gene>
    <name evidence="3" type="ORF">GSPATT00006301001</name>
</gene>
<dbReference type="OrthoDB" id="310047at2759"/>
<feature type="region of interest" description="Disordered" evidence="1">
    <location>
        <begin position="153"/>
        <end position="176"/>
    </location>
</feature>
<dbReference type="KEGG" id="ptm:GSPATT00006301001"/>
<name>A0C4T5_PARTE</name>
<feature type="transmembrane region" description="Helical" evidence="2">
    <location>
        <begin position="97"/>
        <end position="114"/>
    </location>
</feature>
<keyword evidence="2" id="KW-0472">Membrane</keyword>
<dbReference type="InParanoid" id="A0C4T5"/>
<keyword evidence="2" id="KW-1133">Transmembrane helix</keyword>